<dbReference type="GO" id="GO:0030234">
    <property type="term" value="F:enzyme regulator activity"/>
    <property type="evidence" value="ECO:0007669"/>
    <property type="project" value="InterPro"/>
</dbReference>
<accession>A0A9J7AT97</accession>
<dbReference type="SMART" id="SM00938">
    <property type="entry name" value="P-II"/>
    <property type="match status" value="1"/>
</dbReference>
<dbReference type="PROSITE" id="PS51343">
    <property type="entry name" value="PII_GLNB_DOM"/>
    <property type="match status" value="1"/>
</dbReference>
<dbReference type="InterPro" id="IPR011322">
    <property type="entry name" value="N-reg_PII-like_a/b"/>
</dbReference>
<dbReference type="Pfam" id="PF00543">
    <property type="entry name" value="P-II"/>
    <property type="match status" value="1"/>
</dbReference>
<dbReference type="InterPro" id="IPR015867">
    <property type="entry name" value="N-reg_PII/ATP_PRibTrfase_C"/>
</dbReference>
<dbReference type="GO" id="GO:0006808">
    <property type="term" value="P:regulation of nitrogen utilization"/>
    <property type="evidence" value="ECO:0007669"/>
    <property type="project" value="InterPro"/>
</dbReference>
<dbReference type="Proteomes" id="UP001060336">
    <property type="component" value="Chromosome"/>
</dbReference>
<dbReference type="SUPFAM" id="SSF54913">
    <property type="entry name" value="GlnB-like"/>
    <property type="match status" value="1"/>
</dbReference>
<organism evidence="2 3">
    <name type="scientific">Nisaea acidiphila</name>
    <dbReference type="NCBI Taxonomy" id="1862145"/>
    <lineage>
        <taxon>Bacteria</taxon>
        <taxon>Pseudomonadati</taxon>
        <taxon>Pseudomonadota</taxon>
        <taxon>Alphaproteobacteria</taxon>
        <taxon>Rhodospirillales</taxon>
        <taxon>Thalassobaculaceae</taxon>
        <taxon>Nisaea</taxon>
    </lineage>
</organism>
<dbReference type="AlphaFoldDB" id="A0A9J7AT97"/>
<sequence length="116" mass="12663">MKFKLIVAVVSDEKTDTVVDTARKCGGTGSTVITNVRGEGLKPSSTFLGLTLEGQRDIVLLVVEEHMSRHILEEICKAGRFDEEVGTGVAFQIDIEDAVGLTSQIKTIEKEIEEEI</sequence>
<evidence type="ECO:0000313" key="2">
    <source>
        <dbReference type="EMBL" id="UUX48589.1"/>
    </source>
</evidence>
<evidence type="ECO:0000313" key="3">
    <source>
        <dbReference type="Proteomes" id="UP001060336"/>
    </source>
</evidence>
<keyword evidence="3" id="KW-1185">Reference proteome</keyword>
<gene>
    <name evidence="2" type="ORF">NUH88_14360</name>
</gene>
<reference evidence="2" key="1">
    <citation type="submission" date="2022-08" db="EMBL/GenBank/DDBJ databases">
        <title>Nisaea acidiphila sp. nov., isolated from a marine algal debris and emended description of the genus Nisaea Urios et al. 2008.</title>
        <authorList>
            <person name="Kwon K."/>
        </authorList>
    </citation>
    <scope>NUCLEOTIDE SEQUENCE</scope>
    <source>
        <strain evidence="2">MEBiC11861</strain>
    </source>
</reference>
<name>A0A9J7AT97_9PROT</name>
<dbReference type="InterPro" id="IPR002187">
    <property type="entry name" value="N-reg_PII"/>
</dbReference>
<dbReference type="RefSeq" id="WP_257767096.1">
    <property type="nucleotide sequence ID" value="NZ_CP102480.1"/>
</dbReference>
<evidence type="ECO:0000256" key="1">
    <source>
        <dbReference type="ARBA" id="ARBA00015681"/>
    </source>
</evidence>
<dbReference type="Gene3D" id="3.30.70.120">
    <property type="match status" value="1"/>
</dbReference>
<dbReference type="KEGG" id="naci:NUH88_14360"/>
<protein>
    <recommendedName>
        <fullName evidence="1">Nitrogen regulatory protein P-II</fullName>
    </recommendedName>
</protein>
<dbReference type="EMBL" id="CP102480">
    <property type="protein sequence ID" value="UUX48589.1"/>
    <property type="molecule type" value="Genomic_DNA"/>
</dbReference>
<proteinExistence type="predicted"/>